<reference evidence="2" key="1">
    <citation type="journal article" date="2021" name="Front. Microbiol.">
        <title>Comprehensive Comparative Genomics and Phenotyping of Methylobacterium Species.</title>
        <authorList>
            <person name="Alessa O."/>
            <person name="Ogura Y."/>
            <person name="Fujitani Y."/>
            <person name="Takami H."/>
            <person name="Hayashi T."/>
            <person name="Sahin N."/>
            <person name="Tani A."/>
        </authorList>
    </citation>
    <scope>NUCLEOTIDE SEQUENCE</scope>
    <source>
        <strain evidence="2">NBRC 15689</strain>
    </source>
</reference>
<proteinExistence type="predicted"/>
<evidence type="ECO:0000256" key="1">
    <source>
        <dbReference type="SAM" id="Phobius"/>
    </source>
</evidence>
<dbReference type="EMBL" id="BPQV01000009">
    <property type="protein sequence ID" value="GJE28272.1"/>
    <property type="molecule type" value="Genomic_DNA"/>
</dbReference>
<reference evidence="2" key="2">
    <citation type="submission" date="2021-08" db="EMBL/GenBank/DDBJ databases">
        <authorList>
            <person name="Tani A."/>
            <person name="Ola A."/>
            <person name="Ogura Y."/>
            <person name="Katsura K."/>
            <person name="Hayashi T."/>
        </authorList>
    </citation>
    <scope>NUCLEOTIDE SEQUENCE</scope>
    <source>
        <strain evidence="2">NBRC 15689</strain>
    </source>
</reference>
<comment type="caution">
    <text evidence="2">The sequence shown here is derived from an EMBL/GenBank/DDBJ whole genome shotgun (WGS) entry which is preliminary data.</text>
</comment>
<keyword evidence="1" id="KW-0472">Membrane</keyword>
<dbReference type="Proteomes" id="UP001055156">
    <property type="component" value="Unassembled WGS sequence"/>
</dbReference>
<gene>
    <name evidence="2" type="ORF">LKMONMHP_3139</name>
</gene>
<feature type="transmembrane region" description="Helical" evidence="1">
    <location>
        <begin position="6"/>
        <end position="30"/>
    </location>
</feature>
<keyword evidence="1" id="KW-1133">Transmembrane helix</keyword>
<keyword evidence="3" id="KW-1185">Reference proteome</keyword>
<name>A0ABQ4T9D0_METOR</name>
<evidence type="ECO:0000313" key="2">
    <source>
        <dbReference type="EMBL" id="GJE28272.1"/>
    </source>
</evidence>
<evidence type="ECO:0000313" key="3">
    <source>
        <dbReference type="Proteomes" id="UP001055156"/>
    </source>
</evidence>
<sequence>MVRRIILTGMVEFTAFGLLSSAVVLWAVALSPIR</sequence>
<keyword evidence="1" id="KW-0812">Transmembrane</keyword>
<organism evidence="2 3">
    <name type="scientific">Methylobacterium organophilum</name>
    <dbReference type="NCBI Taxonomy" id="410"/>
    <lineage>
        <taxon>Bacteria</taxon>
        <taxon>Pseudomonadati</taxon>
        <taxon>Pseudomonadota</taxon>
        <taxon>Alphaproteobacteria</taxon>
        <taxon>Hyphomicrobiales</taxon>
        <taxon>Methylobacteriaceae</taxon>
        <taxon>Methylobacterium</taxon>
    </lineage>
</organism>
<accession>A0ABQ4T9D0</accession>
<protein>
    <submittedName>
        <fullName evidence="2">Uncharacterized protein</fullName>
    </submittedName>
</protein>